<name>A0A938Y8Z9_9ACTN</name>
<feature type="non-terminal residue" evidence="1">
    <location>
        <position position="1"/>
    </location>
</feature>
<comment type="caution">
    <text evidence="1">The sequence shown here is derived from an EMBL/GenBank/DDBJ whole genome shotgun (WGS) entry which is preliminary data.</text>
</comment>
<evidence type="ECO:0000313" key="2">
    <source>
        <dbReference type="Proteomes" id="UP000663791"/>
    </source>
</evidence>
<accession>A0A938Y8Z9</accession>
<evidence type="ECO:0000313" key="1">
    <source>
        <dbReference type="EMBL" id="MBM9460050.1"/>
    </source>
</evidence>
<sequence length="109" mass="11397">GTLELTNTGTLPANFSLTEVSSTNGFTGDELTLTITDAKDAATPVYDGTFGGLEDGLKKTLGTWAAGETHTYTFTVALDAEAGNDEQGKTANAVYKWDAVQLTGETTNQ</sequence>
<reference evidence="1" key="1">
    <citation type="submission" date="2021-01" db="EMBL/GenBank/DDBJ databases">
        <title>Novel species in genus Nocardioides.</title>
        <authorList>
            <person name="Zhang G."/>
        </authorList>
    </citation>
    <scope>NUCLEOTIDE SEQUENCE</scope>
    <source>
        <strain evidence="1">Zg-536</strain>
    </source>
</reference>
<gene>
    <name evidence="1" type="ORF">JK386_09050</name>
</gene>
<keyword evidence="2" id="KW-1185">Reference proteome</keyword>
<proteinExistence type="predicted"/>
<protein>
    <submittedName>
        <fullName evidence="1">Uncharacterized protein</fullName>
    </submittedName>
</protein>
<dbReference type="EMBL" id="JAERTX010000006">
    <property type="protein sequence ID" value="MBM9460050.1"/>
    <property type="molecule type" value="Genomic_DNA"/>
</dbReference>
<dbReference type="Proteomes" id="UP000663791">
    <property type="component" value="Unassembled WGS sequence"/>
</dbReference>
<dbReference type="AlphaFoldDB" id="A0A938Y8Z9"/>
<organism evidence="1 2">
    <name type="scientific">Nocardioides faecalis</name>
    <dbReference type="NCBI Taxonomy" id="2803858"/>
    <lineage>
        <taxon>Bacteria</taxon>
        <taxon>Bacillati</taxon>
        <taxon>Actinomycetota</taxon>
        <taxon>Actinomycetes</taxon>
        <taxon>Propionibacteriales</taxon>
        <taxon>Nocardioidaceae</taxon>
        <taxon>Nocardioides</taxon>
    </lineage>
</organism>
<dbReference type="RefSeq" id="WP_205291340.1">
    <property type="nucleotide sequence ID" value="NZ_JAERTX010000006.1"/>
</dbReference>